<evidence type="ECO:0008006" key="2">
    <source>
        <dbReference type="Google" id="ProtNLM"/>
    </source>
</evidence>
<dbReference type="AlphaFoldDB" id="A0A0F9SC60"/>
<accession>A0A0F9SC60</accession>
<name>A0A0F9SC60_9ZZZZ</name>
<organism evidence="1">
    <name type="scientific">marine sediment metagenome</name>
    <dbReference type="NCBI Taxonomy" id="412755"/>
    <lineage>
        <taxon>unclassified sequences</taxon>
        <taxon>metagenomes</taxon>
        <taxon>ecological metagenomes</taxon>
    </lineage>
</organism>
<protein>
    <recommendedName>
        <fullName evidence="2">Roadblock/LAMTOR2 domain-containing protein</fullName>
    </recommendedName>
</protein>
<comment type="caution">
    <text evidence="1">The sequence shown here is derived from an EMBL/GenBank/DDBJ whole genome shotgun (WGS) entry which is preliminary data.</text>
</comment>
<proteinExistence type="predicted"/>
<evidence type="ECO:0000313" key="1">
    <source>
        <dbReference type="EMBL" id="KKN59857.1"/>
    </source>
</evidence>
<dbReference type="EMBL" id="LAZR01000713">
    <property type="protein sequence ID" value="KKN59857.1"/>
    <property type="molecule type" value="Genomic_DNA"/>
</dbReference>
<reference evidence="1" key="1">
    <citation type="journal article" date="2015" name="Nature">
        <title>Complex archaea that bridge the gap between prokaryotes and eukaryotes.</title>
        <authorList>
            <person name="Spang A."/>
            <person name="Saw J.H."/>
            <person name="Jorgensen S.L."/>
            <person name="Zaremba-Niedzwiedzka K."/>
            <person name="Martijn J."/>
            <person name="Lind A.E."/>
            <person name="van Eijk R."/>
            <person name="Schleper C."/>
            <person name="Guy L."/>
            <person name="Ettema T.J."/>
        </authorList>
    </citation>
    <scope>NUCLEOTIDE SEQUENCE</scope>
</reference>
<gene>
    <name evidence="1" type="ORF">LCGC14_0537780</name>
</gene>
<sequence length="123" mass="13951">MEQQRFNALVEALHEHEGVEEIFLLNKEGELVNKNTDFPLSNEDAKAMLNAWKSKEPALSYQGYRFAILKNDEIQLAAKNIGAGKGNIIGSITKEGDYLMAHTRDEDLILLEWSIFINKVAWS</sequence>